<gene>
    <name evidence="1" type="ORF">GCM10010921_01260</name>
</gene>
<dbReference type="Proteomes" id="UP000657592">
    <property type="component" value="Unassembled WGS sequence"/>
</dbReference>
<dbReference type="RefSeq" id="WP_188754311.1">
    <property type="nucleotide sequence ID" value="NZ_BMJY01000001.1"/>
</dbReference>
<dbReference type="EMBL" id="BMJY01000001">
    <property type="protein sequence ID" value="GGH33941.1"/>
    <property type="molecule type" value="Genomic_DNA"/>
</dbReference>
<evidence type="ECO:0000313" key="2">
    <source>
        <dbReference type="Proteomes" id="UP000657592"/>
    </source>
</evidence>
<organism evidence="1 2">
    <name type="scientific">Microbacterium album</name>
    <dbReference type="NCBI Taxonomy" id="2053191"/>
    <lineage>
        <taxon>Bacteria</taxon>
        <taxon>Bacillati</taxon>
        <taxon>Actinomycetota</taxon>
        <taxon>Actinomycetes</taxon>
        <taxon>Micrococcales</taxon>
        <taxon>Microbacteriaceae</taxon>
        <taxon>Microbacterium</taxon>
    </lineage>
</organism>
<comment type="caution">
    <text evidence="1">The sequence shown here is derived from an EMBL/GenBank/DDBJ whole genome shotgun (WGS) entry which is preliminary data.</text>
</comment>
<protein>
    <submittedName>
        <fullName evidence="1">Uncharacterized protein</fullName>
    </submittedName>
</protein>
<reference evidence="1" key="2">
    <citation type="submission" date="2020-09" db="EMBL/GenBank/DDBJ databases">
        <authorList>
            <person name="Sun Q."/>
            <person name="Zhou Y."/>
        </authorList>
    </citation>
    <scope>NUCLEOTIDE SEQUENCE</scope>
    <source>
        <strain evidence="1">CGMCC 1.15794</strain>
    </source>
</reference>
<name>A0A917IB42_9MICO</name>
<sequence>MAANVVPLRSKAQAGEQQWLSPEQVCERVPGMTIDRLKDMRKRGVGPKYYKPTLKTVTYSSRDIDTWVESTVVTTREQS</sequence>
<evidence type="ECO:0000313" key="1">
    <source>
        <dbReference type="EMBL" id="GGH33941.1"/>
    </source>
</evidence>
<proteinExistence type="predicted"/>
<accession>A0A917IB42</accession>
<dbReference type="AlphaFoldDB" id="A0A917IB42"/>
<reference evidence="1" key="1">
    <citation type="journal article" date="2014" name="Int. J. Syst. Evol. Microbiol.">
        <title>Complete genome sequence of Corynebacterium casei LMG S-19264T (=DSM 44701T), isolated from a smear-ripened cheese.</title>
        <authorList>
            <consortium name="US DOE Joint Genome Institute (JGI-PGF)"/>
            <person name="Walter F."/>
            <person name="Albersmeier A."/>
            <person name="Kalinowski J."/>
            <person name="Ruckert C."/>
        </authorList>
    </citation>
    <scope>NUCLEOTIDE SEQUENCE</scope>
    <source>
        <strain evidence="1">CGMCC 1.15794</strain>
    </source>
</reference>
<keyword evidence="2" id="KW-1185">Reference proteome</keyword>